<gene>
    <name evidence="1" type="ORF">Dsin_005626</name>
</gene>
<keyword evidence="2" id="KW-1185">Reference proteome</keyword>
<comment type="caution">
    <text evidence="1">The sequence shown here is derived from an EMBL/GenBank/DDBJ whole genome shotgun (WGS) entry which is preliminary data.</text>
</comment>
<dbReference type="Proteomes" id="UP001281410">
    <property type="component" value="Unassembled WGS sequence"/>
</dbReference>
<dbReference type="EMBL" id="JANJYJ010000002">
    <property type="protein sequence ID" value="KAK3225764.1"/>
    <property type="molecule type" value="Genomic_DNA"/>
</dbReference>
<dbReference type="PANTHER" id="PTHR46087">
    <property type="entry name" value="PUTATIVE, EXPRESSED-RELATED"/>
    <property type="match status" value="1"/>
</dbReference>
<evidence type="ECO:0000313" key="2">
    <source>
        <dbReference type="Proteomes" id="UP001281410"/>
    </source>
</evidence>
<protein>
    <submittedName>
        <fullName evidence="1">Uncharacterized protein</fullName>
    </submittedName>
</protein>
<organism evidence="1 2">
    <name type="scientific">Dipteronia sinensis</name>
    <dbReference type="NCBI Taxonomy" id="43782"/>
    <lineage>
        <taxon>Eukaryota</taxon>
        <taxon>Viridiplantae</taxon>
        <taxon>Streptophyta</taxon>
        <taxon>Embryophyta</taxon>
        <taxon>Tracheophyta</taxon>
        <taxon>Spermatophyta</taxon>
        <taxon>Magnoliopsida</taxon>
        <taxon>eudicotyledons</taxon>
        <taxon>Gunneridae</taxon>
        <taxon>Pentapetalae</taxon>
        <taxon>rosids</taxon>
        <taxon>malvids</taxon>
        <taxon>Sapindales</taxon>
        <taxon>Sapindaceae</taxon>
        <taxon>Hippocastanoideae</taxon>
        <taxon>Acereae</taxon>
        <taxon>Dipteronia</taxon>
    </lineage>
</organism>
<dbReference type="PANTHER" id="PTHR46087:SF11">
    <property type="entry name" value="PROTEIN SEMI-ROLLED LEAF 2"/>
    <property type="match status" value="1"/>
</dbReference>
<name>A0AAE0AY45_9ROSI</name>
<dbReference type="InterPro" id="IPR055296">
    <property type="entry name" value="SRL2-like"/>
</dbReference>
<accession>A0AAE0AY45</accession>
<dbReference type="AlphaFoldDB" id="A0AAE0AY45"/>
<proteinExistence type="predicted"/>
<evidence type="ECO:0000313" key="1">
    <source>
        <dbReference type="EMBL" id="KAK3225764.1"/>
    </source>
</evidence>
<reference evidence="1" key="1">
    <citation type="journal article" date="2023" name="Plant J.">
        <title>Genome sequences and population genomics provide insights into the demographic history, inbreeding, and mutation load of two 'living fossil' tree species of Dipteronia.</title>
        <authorList>
            <person name="Feng Y."/>
            <person name="Comes H.P."/>
            <person name="Chen J."/>
            <person name="Zhu S."/>
            <person name="Lu R."/>
            <person name="Zhang X."/>
            <person name="Li P."/>
            <person name="Qiu J."/>
            <person name="Olsen K.M."/>
            <person name="Qiu Y."/>
        </authorList>
    </citation>
    <scope>NUCLEOTIDE SEQUENCE</scope>
    <source>
        <strain evidence="1">NBL</strain>
    </source>
</reference>
<sequence>MGQVVPWSEVGQFFPIFVPPCSVLSHANVVPNVGQEETVPHCSVLYHCGSHDGNKIEGNVKLISTGGFHITLGSFVPLFKFHSGFFAFVDLPLQGKVGDIFFSFTSFFLDIASSGNGSFFCNIFAQKPVKRYKTLLAEIFPKSPVDNTYAPSIGNFVHQVCKLARDKGAEHQTRCLRASSLQCLSAMRIVELAKESSTVRKQVLDPMFIYFQSRQQWVVESGGKNIKVTVMTKDDGMKQLEEVDIDAIVTEIEVEKAAAEAVKKGPPKET</sequence>